<accession>A0ABS5AMJ8</accession>
<dbReference type="InterPro" id="IPR013381">
    <property type="entry name" value="CRISPR-assoc_prot_Cse1"/>
</dbReference>
<comment type="caution">
    <text evidence="2">The sequence shown here is derived from an EMBL/GenBank/DDBJ whole genome shotgun (WGS) entry which is preliminary data.</text>
</comment>
<gene>
    <name evidence="2" type="ORF">JOF53_006484</name>
</gene>
<evidence type="ECO:0000313" key="2">
    <source>
        <dbReference type="EMBL" id="MBP2477612.1"/>
    </source>
</evidence>
<feature type="compositionally biased region" description="Gly residues" evidence="1">
    <location>
        <begin position="1"/>
        <end position="12"/>
    </location>
</feature>
<proteinExistence type="predicted"/>
<dbReference type="EMBL" id="JAGIOO010000001">
    <property type="protein sequence ID" value="MBP2477612.1"/>
    <property type="molecule type" value="Genomic_DNA"/>
</dbReference>
<keyword evidence="3" id="KW-1185">Reference proteome</keyword>
<dbReference type="Proteomes" id="UP001519363">
    <property type="component" value="Unassembled WGS sequence"/>
</dbReference>
<reference evidence="2 3" key="1">
    <citation type="submission" date="2021-03" db="EMBL/GenBank/DDBJ databases">
        <title>Sequencing the genomes of 1000 actinobacteria strains.</title>
        <authorList>
            <person name="Klenk H.-P."/>
        </authorList>
    </citation>
    <scope>NUCLEOTIDE SEQUENCE [LARGE SCALE GENOMIC DNA]</scope>
    <source>
        <strain evidence="2 3">DSM 44580</strain>
    </source>
</reference>
<dbReference type="RefSeq" id="WP_209707446.1">
    <property type="nucleotide sequence ID" value="NZ_JAGIOO010000001.1"/>
</dbReference>
<evidence type="ECO:0000256" key="1">
    <source>
        <dbReference type="SAM" id="MobiDB-lite"/>
    </source>
</evidence>
<protein>
    <submittedName>
        <fullName evidence="2">CRISPR system Cascade subunit CasA</fullName>
    </submittedName>
</protein>
<sequence>MANSGPAGGDVRGGAAVEPGRAGEEHEMGLGVPTYDLLERPWIPVRRLGQADVDLVGLRELFTHAHELADLAVPLPPAAAGLWRVLYALTARIADLRPQEWLDQRLDLLDQGHFDPEDIEAYCGKHAGAFDLFGPRPWMQEPTLRQQCPAPSGINKLVFGRPTGSNQVWFGHFTDARPEPVPTPEAIQHLLIQHYYGPSGRCTARKAGDGQLANSTKGILRSTLSYHPVGDTLFESLLLGLPSPGDDPGGQPDDLCPWERTQPLDPLGRPPYPSWPGGLLTGRSRHAVLLLPDATGANVIDAYVTWAWREPGADVPDPYLIYQLSKENNLYGRRAEIERGLWRDLDALLRHTSLGSQPRRPQVFDGLKELPSELLNRVRIRAYGFDQDGQTREKRWLSALTPPVLHRMEEASKEAPQQIGLLREHAEALGEKLKTVLIGAWHQATATTDKAKTGPWAVRAARFYWPAAEREFWDRLAAEEIDTSPDRFRELAHDAIDAALSETDEAKRTVAKAIAAAHRNLNRKNRGKEST</sequence>
<evidence type="ECO:0000313" key="3">
    <source>
        <dbReference type="Proteomes" id="UP001519363"/>
    </source>
</evidence>
<dbReference type="CDD" id="cd09729">
    <property type="entry name" value="Cse1_I-E"/>
    <property type="match status" value="1"/>
</dbReference>
<organism evidence="2 3">
    <name type="scientific">Crossiella equi</name>
    <dbReference type="NCBI Taxonomy" id="130796"/>
    <lineage>
        <taxon>Bacteria</taxon>
        <taxon>Bacillati</taxon>
        <taxon>Actinomycetota</taxon>
        <taxon>Actinomycetes</taxon>
        <taxon>Pseudonocardiales</taxon>
        <taxon>Pseudonocardiaceae</taxon>
        <taxon>Crossiella</taxon>
    </lineage>
</organism>
<dbReference type="Pfam" id="PF09481">
    <property type="entry name" value="CRISPR_Cse1"/>
    <property type="match status" value="1"/>
</dbReference>
<dbReference type="NCBIfam" id="TIGR02547">
    <property type="entry name" value="casA_cse1"/>
    <property type="match status" value="1"/>
</dbReference>
<feature type="region of interest" description="Disordered" evidence="1">
    <location>
        <begin position="1"/>
        <end position="28"/>
    </location>
</feature>
<name>A0ABS5AMJ8_9PSEU</name>